<gene>
    <name evidence="3" type="ORF">HX900_00530</name>
    <name evidence="2" type="ORF">HX902_17575</name>
</gene>
<dbReference type="EMBL" id="JACCPJ010000001">
    <property type="protein sequence ID" value="NZD59609.1"/>
    <property type="molecule type" value="Genomic_DNA"/>
</dbReference>
<evidence type="ECO:0000313" key="4">
    <source>
        <dbReference type="Proteomes" id="UP000532162"/>
    </source>
</evidence>
<feature type="signal peptide" evidence="1">
    <location>
        <begin position="1"/>
        <end position="21"/>
    </location>
</feature>
<keyword evidence="5" id="KW-1185">Reference proteome</keyword>
<keyword evidence="1" id="KW-0732">Signal</keyword>
<reference evidence="4 5" key="1">
    <citation type="submission" date="2020-07" db="EMBL/GenBank/DDBJ databases">
        <authorList>
            <person name="Sun Q."/>
        </authorList>
    </citation>
    <scope>NUCLEOTIDE SEQUENCE [LARGE SCALE GENOMIC DNA]</scope>
    <source>
        <strain evidence="3 4">WYCCWR 11290</strain>
        <strain evidence="2 5">WYCCWR 11317</strain>
    </source>
</reference>
<dbReference type="EMBL" id="JACGBJ010000009">
    <property type="protein sequence ID" value="MBA5803448.1"/>
    <property type="molecule type" value="Genomic_DNA"/>
</dbReference>
<organism evidence="3 4">
    <name type="scientific">Rhizobium changzhiense</name>
    <dbReference type="NCBI Taxonomy" id="2692317"/>
    <lineage>
        <taxon>Bacteria</taxon>
        <taxon>Pseudomonadati</taxon>
        <taxon>Pseudomonadota</taxon>
        <taxon>Alphaproteobacteria</taxon>
        <taxon>Hyphomicrobiales</taxon>
        <taxon>Rhizobiaceae</taxon>
        <taxon>Rhizobium/Agrobacterium group</taxon>
        <taxon>Rhizobium</taxon>
    </lineage>
</organism>
<evidence type="ECO:0000256" key="1">
    <source>
        <dbReference type="SAM" id="SignalP"/>
    </source>
</evidence>
<dbReference type="AlphaFoldDB" id="A0A7Z0U6C7"/>
<sequence length="109" mass="12280">MKKVALALMLMLVLAASPALAISRYNPLTMSCASVRAAIHNQGAVIFRYQSPRGLPLYDRYVRNSNYCDATDYAEWTHIPSKDTPRCQVLNCQNIDNLDGMLFVPHHQL</sequence>
<dbReference type="Proteomes" id="UP000539787">
    <property type="component" value="Unassembled WGS sequence"/>
</dbReference>
<feature type="chain" id="PRO_5031424928" evidence="1">
    <location>
        <begin position="22"/>
        <end position="109"/>
    </location>
</feature>
<dbReference type="RefSeq" id="WP_171600892.1">
    <property type="nucleotide sequence ID" value="NZ_JABFCQ010000001.1"/>
</dbReference>
<evidence type="ECO:0000313" key="5">
    <source>
        <dbReference type="Proteomes" id="UP000539787"/>
    </source>
</evidence>
<dbReference type="Proteomes" id="UP000532162">
    <property type="component" value="Unassembled WGS sequence"/>
</dbReference>
<protein>
    <submittedName>
        <fullName evidence="3">Uncharacterized protein</fullName>
    </submittedName>
</protein>
<comment type="caution">
    <text evidence="3">The sequence shown here is derived from an EMBL/GenBank/DDBJ whole genome shotgun (WGS) entry which is preliminary data.</text>
</comment>
<proteinExistence type="predicted"/>
<name>A0A7Z0U6C7_9HYPH</name>
<evidence type="ECO:0000313" key="2">
    <source>
        <dbReference type="EMBL" id="MBA5803448.1"/>
    </source>
</evidence>
<accession>A0A7Z0U6C7</accession>
<evidence type="ECO:0000313" key="3">
    <source>
        <dbReference type="EMBL" id="NZD59609.1"/>
    </source>
</evidence>